<keyword evidence="1" id="KW-1133">Transmembrane helix</keyword>
<evidence type="ECO:0000259" key="2">
    <source>
        <dbReference type="Pfam" id="PF04773"/>
    </source>
</evidence>
<protein>
    <submittedName>
        <fullName evidence="4">FecR domain-containing protein</fullName>
    </submittedName>
</protein>
<feature type="transmembrane region" description="Helical" evidence="1">
    <location>
        <begin position="82"/>
        <end position="103"/>
    </location>
</feature>
<dbReference type="Gene3D" id="2.60.120.1440">
    <property type="match status" value="1"/>
</dbReference>
<feature type="domain" description="FecR protein" evidence="2">
    <location>
        <begin position="111"/>
        <end position="203"/>
    </location>
</feature>
<sequence length="322" mass="35257">MSSTSQQVDEQAAKWAALRDLGLTPQQEAEFQHWLKADKRHLGAYARAEGVLIRVERSHGWARDISSILPPVKTSPWTRRRLFFGGSLAAGFAAAGVFGVALWKKSRRQIYATGKGEVREILLADGSVAKLNTASTIEVQYTDDARMIRLVAGEALFDVAKNKARPFVVRANDTLVRAVGTSFTVSMLPRNPVRVLVKEGVVELKRADATAAPLRVGANSQAIAPHDGPIRAVPIDRSKLVRNLAWEYGRLAFDDQTLEAAASEYARYSDIRIVVDPAIANKTITGSFVSNDPIGFARNAGALLDLQVEVNGREVKIFRRSP</sequence>
<dbReference type="Proteomes" id="UP001499951">
    <property type="component" value="Unassembled WGS sequence"/>
</dbReference>
<keyword evidence="1" id="KW-0812">Transmembrane</keyword>
<dbReference type="InterPro" id="IPR012373">
    <property type="entry name" value="Ferrdict_sens_TM"/>
</dbReference>
<dbReference type="EMBL" id="BAAADD010000009">
    <property type="protein sequence ID" value="GAA0581554.1"/>
    <property type="molecule type" value="Genomic_DNA"/>
</dbReference>
<gene>
    <name evidence="4" type="ORF">GCM10008942_33020</name>
</gene>
<dbReference type="PANTHER" id="PTHR30273">
    <property type="entry name" value="PERIPLASMIC SIGNAL SENSOR AND SIGMA FACTOR ACTIVATOR FECR-RELATED"/>
    <property type="match status" value="1"/>
</dbReference>
<evidence type="ECO:0000256" key="1">
    <source>
        <dbReference type="SAM" id="Phobius"/>
    </source>
</evidence>
<evidence type="ECO:0000313" key="5">
    <source>
        <dbReference type="Proteomes" id="UP001499951"/>
    </source>
</evidence>
<dbReference type="RefSeq" id="WP_166935088.1">
    <property type="nucleotide sequence ID" value="NZ_BAAADD010000009.1"/>
</dbReference>
<evidence type="ECO:0000313" key="4">
    <source>
        <dbReference type="EMBL" id="GAA0581554.1"/>
    </source>
</evidence>
<dbReference type="Pfam" id="PF04773">
    <property type="entry name" value="FecR"/>
    <property type="match status" value="1"/>
</dbReference>
<organism evidence="4 5">
    <name type="scientific">Rhizomicrobium electricum</name>
    <dbReference type="NCBI Taxonomy" id="480070"/>
    <lineage>
        <taxon>Bacteria</taxon>
        <taxon>Pseudomonadati</taxon>
        <taxon>Pseudomonadota</taxon>
        <taxon>Alphaproteobacteria</taxon>
        <taxon>Micropepsales</taxon>
        <taxon>Micropepsaceae</taxon>
        <taxon>Rhizomicrobium</taxon>
    </lineage>
</organism>
<accession>A0ABN1F3P2</accession>
<dbReference type="PIRSF" id="PIRSF018266">
    <property type="entry name" value="FecR"/>
    <property type="match status" value="1"/>
</dbReference>
<reference evidence="4 5" key="1">
    <citation type="journal article" date="2019" name="Int. J. Syst. Evol. Microbiol.">
        <title>The Global Catalogue of Microorganisms (GCM) 10K type strain sequencing project: providing services to taxonomists for standard genome sequencing and annotation.</title>
        <authorList>
            <consortium name="The Broad Institute Genomics Platform"/>
            <consortium name="The Broad Institute Genome Sequencing Center for Infectious Disease"/>
            <person name="Wu L."/>
            <person name="Ma J."/>
        </authorList>
    </citation>
    <scope>NUCLEOTIDE SEQUENCE [LARGE SCALE GENOMIC DNA]</scope>
    <source>
        <strain evidence="4 5">JCM 15089</strain>
    </source>
</reference>
<feature type="domain" description="FecR N-terminal" evidence="3">
    <location>
        <begin position="10"/>
        <end position="49"/>
    </location>
</feature>
<evidence type="ECO:0000259" key="3">
    <source>
        <dbReference type="Pfam" id="PF16220"/>
    </source>
</evidence>
<dbReference type="InterPro" id="IPR032623">
    <property type="entry name" value="FecR_N"/>
</dbReference>
<comment type="caution">
    <text evidence="4">The sequence shown here is derived from an EMBL/GenBank/DDBJ whole genome shotgun (WGS) entry which is preliminary data.</text>
</comment>
<name>A0ABN1F3P2_9PROT</name>
<dbReference type="InterPro" id="IPR006860">
    <property type="entry name" value="FecR"/>
</dbReference>
<keyword evidence="1" id="KW-0472">Membrane</keyword>
<proteinExistence type="predicted"/>
<dbReference type="Gene3D" id="3.55.50.30">
    <property type="match status" value="1"/>
</dbReference>
<dbReference type="PANTHER" id="PTHR30273:SF2">
    <property type="entry name" value="PROTEIN FECR"/>
    <property type="match status" value="1"/>
</dbReference>
<dbReference type="Pfam" id="PF16220">
    <property type="entry name" value="DUF4880"/>
    <property type="match status" value="1"/>
</dbReference>
<keyword evidence="5" id="KW-1185">Reference proteome</keyword>